<dbReference type="FunFam" id="2.30.29.30:FF:000326">
    <property type="entry name" value="TBC1 domain family member 2B"/>
    <property type="match status" value="1"/>
</dbReference>
<evidence type="ECO:0000256" key="8">
    <source>
        <dbReference type="ARBA" id="ARBA00057111"/>
    </source>
</evidence>
<evidence type="ECO:0000256" key="10">
    <source>
        <dbReference type="SAM" id="Coils"/>
    </source>
</evidence>
<evidence type="ECO:0000259" key="13">
    <source>
        <dbReference type="PROSITE" id="PS50086"/>
    </source>
</evidence>
<dbReference type="GO" id="GO:0005096">
    <property type="term" value="F:GTPase activator activity"/>
    <property type="evidence" value="ECO:0007669"/>
    <property type="project" value="UniProtKB-KW"/>
</dbReference>
<feature type="coiled-coil region" evidence="10">
    <location>
        <begin position="403"/>
        <end position="430"/>
    </location>
</feature>
<dbReference type="Proteomes" id="UP000694540">
    <property type="component" value="Unplaced"/>
</dbReference>
<feature type="domain" description="Rab-GAP TBC" evidence="13">
    <location>
        <begin position="657"/>
        <end position="851"/>
    </location>
</feature>
<dbReference type="AlphaFoldDB" id="A0A8C3WX68"/>
<proteinExistence type="predicted"/>
<dbReference type="FunFam" id="1.10.472.80:FF:000018">
    <property type="entry name" value="TBC1 domain family member 2B"/>
    <property type="match status" value="1"/>
</dbReference>
<dbReference type="SMART" id="SM00233">
    <property type="entry name" value="PH"/>
    <property type="match status" value="1"/>
</dbReference>
<dbReference type="GO" id="GO:0005829">
    <property type="term" value="C:cytosol"/>
    <property type="evidence" value="ECO:0007669"/>
    <property type="project" value="Ensembl"/>
</dbReference>
<dbReference type="Gene3D" id="1.10.472.80">
    <property type="entry name" value="Ypt/Rab-GAP domain of gyp1p, domain 3"/>
    <property type="match status" value="1"/>
</dbReference>
<dbReference type="InterPro" id="IPR011993">
    <property type="entry name" value="PH-like_dom_sf"/>
</dbReference>
<keyword evidence="15" id="KW-1185">Reference proteome</keyword>
<evidence type="ECO:0000256" key="3">
    <source>
        <dbReference type="ARBA" id="ARBA00022468"/>
    </source>
</evidence>
<evidence type="ECO:0000256" key="6">
    <source>
        <dbReference type="ARBA" id="ARBA00022949"/>
    </source>
</evidence>
<dbReference type="GO" id="GO:0006897">
    <property type="term" value="P:endocytosis"/>
    <property type="evidence" value="ECO:0007669"/>
    <property type="project" value="Ensembl"/>
</dbReference>
<dbReference type="InterPro" id="IPR035969">
    <property type="entry name" value="Rab-GAP_TBC_sf"/>
</dbReference>
<evidence type="ECO:0000313" key="14">
    <source>
        <dbReference type="Ensembl" id="ENSCWAP00000016519.1"/>
    </source>
</evidence>
<dbReference type="Ensembl" id="ENSCWAT00000017921.1">
    <property type="protein sequence ID" value="ENSCWAP00000016519.1"/>
    <property type="gene ID" value="ENSCWAG00000012577.1"/>
</dbReference>
<dbReference type="SUPFAM" id="SSF47923">
    <property type="entry name" value="Ypt/Rab-GAP domain of gyp1p"/>
    <property type="match status" value="2"/>
</dbReference>
<dbReference type="SUPFAM" id="SSF50729">
    <property type="entry name" value="PH domain-like"/>
    <property type="match status" value="1"/>
</dbReference>
<dbReference type="Gene3D" id="1.10.8.270">
    <property type="entry name" value="putative rabgap domain of human tbc1 domain family member 14 like domains"/>
    <property type="match status" value="1"/>
</dbReference>
<evidence type="ECO:0000256" key="4">
    <source>
        <dbReference type="ARBA" id="ARBA00022553"/>
    </source>
</evidence>
<dbReference type="CDD" id="cd01265">
    <property type="entry name" value="PH_TBC1D2A"/>
    <property type="match status" value="1"/>
</dbReference>
<feature type="coiled-coil region" evidence="10">
    <location>
        <begin position="481"/>
        <end position="529"/>
    </location>
</feature>
<feature type="region of interest" description="Disordered" evidence="11">
    <location>
        <begin position="1"/>
        <end position="29"/>
    </location>
</feature>
<reference evidence="14" key="2">
    <citation type="submission" date="2025-09" db="UniProtKB">
        <authorList>
            <consortium name="Ensembl"/>
        </authorList>
    </citation>
    <scope>IDENTIFICATION</scope>
</reference>
<dbReference type="GO" id="GO:0005769">
    <property type="term" value="C:early endosome"/>
    <property type="evidence" value="ECO:0007669"/>
    <property type="project" value="UniProtKB-SubCell"/>
</dbReference>
<evidence type="ECO:0000256" key="5">
    <source>
        <dbReference type="ARBA" id="ARBA00022753"/>
    </source>
</evidence>
<name>A0A8C3WX68_9CETA</name>
<dbReference type="PANTHER" id="PTHR47219">
    <property type="entry name" value="RAB GTPASE-ACTIVATING PROTEIN 1-LIKE"/>
    <property type="match status" value="1"/>
</dbReference>
<gene>
    <name evidence="14" type="primary">TBC1D2B</name>
</gene>
<dbReference type="Gene3D" id="2.30.29.30">
    <property type="entry name" value="Pleckstrin-homology domain (PH domain)/Phosphotyrosine-binding domain (PTB)"/>
    <property type="match status" value="1"/>
</dbReference>
<sequence length="958" mass="109166">MPGPGARAEEGGGGEGAAPGAAAESGAGPGREPARLCGYLQKLSGKGPLRGYRSRWFVFDSRRCYLYYFKSPQDALPLGHLDIADACFSYTGPDEAAEPGAEPPAHFQVHSAGAVTVLKAPNRQLMTYWLQELQQKRWEYCNSLDMVKWDSRTSPTPADFSKGLVARDNTDLINPHPNASAEKARNVLAVETAPGELVGEQAANQPAPGHPNSINFSLKQWGTELKNSMSSFRPGRGNNDSRKSVFYTNEEWELLEPSSKDLEEPMLQEERKKQIPEGNKGVTGSGFPFDFGRIPYKGRRPFKDMIGSYKNRHSSVDPSAEVVVPWGSGGASKLASEMQLQVQNQQEELERLRKDLSSQKELVRLLQQTVRSSQYDKYFTSSHLCEGVPQDTLGLLHQKDDQILGLSSQLERFSLEKESLQQDVRTLKSKVGMLMETIQAKDEVIMKLSRQLSEFEGSVSSPTSAPSSPVAAPAGRDQLELDRLKDNLQGYKTQNKFLNKEILELSALRRNAERRERDLMAKYSSLEAKLCQIESKYLILLQEMKTPVCSEEQGPARDVIAQLLEDALQAESPEHPEQAFVKPHLVSEYDIYGFRTVPEDDEEEKLVAKVRALDLKTLYLTENQEVSTGVKWENYFASTMNREMMCSPELKNLIRAGIPHEHRSKVWKWCVDLHTRKFKDSTQPGYFQHLLQKALEKQNPASKQIELDLLRTLPNNKHYSGPTSEGVQKLRNVLLAFSWRNPDIGYCQGLNRLVAVALLYLEQEDAFWCLVTIVEVFMPRDYYTKTLLGSQVDQRVFRDLMSEKLPRLHAHFEQHKVDYTLITFNWFLVVFVDSVVSDILFKIWDSFLYEGPKVIFRFALALFKYKEEEILKLQDSMSIFKYLRYFTRTILDARKLISISFGDLNPFPLRQIRNRRAYHLEKVRLELTELEAIREDFLRERDTSPDKGELVSDEEEDA</sequence>
<reference evidence="14" key="1">
    <citation type="submission" date="2025-08" db="UniProtKB">
        <authorList>
            <consortium name="Ensembl"/>
        </authorList>
    </citation>
    <scope>IDENTIFICATION</scope>
</reference>
<dbReference type="FunFam" id="1.10.10.750:FF:000018">
    <property type="entry name" value="TBC domaincontaining protein"/>
    <property type="match status" value="1"/>
</dbReference>
<protein>
    <recommendedName>
        <fullName evidence="9">TBC1 domain family member 2B</fullName>
    </recommendedName>
</protein>
<dbReference type="Gene3D" id="1.10.287.1490">
    <property type="match status" value="1"/>
</dbReference>
<keyword evidence="3" id="KW-0343">GTPase activation</keyword>
<keyword evidence="6" id="KW-0965">Cell junction</keyword>
<feature type="domain" description="PH" evidence="12">
    <location>
        <begin position="33"/>
        <end position="138"/>
    </location>
</feature>
<evidence type="ECO:0000259" key="12">
    <source>
        <dbReference type="PROSITE" id="PS50003"/>
    </source>
</evidence>
<dbReference type="InterPro" id="IPR001849">
    <property type="entry name" value="PH_domain"/>
</dbReference>
<comment type="subcellular location">
    <subcellularLocation>
        <location evidence="1">Cell junction</location>
    </subcellularLocation>
    <subcellularLocation>
        <location evidence="2">Early endosome</location>
    </subcellularLocation>
</comment>
<dbReference type="PANTHER" id="PTHR47219:SF20">
    <property type="entry name" value="TBC1 DOMAIN FAMILY MEMBER 2B"/>
    <property type="match status" value="1"/>
</dbReference>
<comment type="function">
    <text evidence="8">GTPase-activating protein that plays a role in the early steps of endocytosis.</text>
</comment>
<dbReference type="GeneTree" id="ENSGT00940000157737"/>
<dbReference type="InterPro" id="IPR050302">
    <property type="entry name" value="Rab_GAP_TBC_domain"/>
</dbReference>
<dbReference type="Pfam" id="PF00169">
    <property type="entry name" value="PH"/>
    <property type="match status" value="1"/>
</dbReference>
<organism evidence="14 15">
    <name type="scientific">Catagonus wagneri</name>
    <name type="common">Chacoan peccary</name>
    <dbReference type="NCBI Taxonomy" id="51154"/>
    <lineage>
        <taxon>Eukaryota</taxon>
        <taxon>Metazoa</taxon>
        <taxon>Chordata</taxon>
        <taxon>Craniata</taxon>
        <taxon>Vertebrata</taxon>
        <taxon>Euteleostomi</taxon>
        <taxon>Mammalia</taxon>
        <taxon>Eutheria</taxon>
        <taxon>Laurasiatheria</taxon>
        <taxon>Artiodactyla</taxon>
        <taxon>Suina</taxon>
        <taxon>Tayassuidae</taxon>
        <taxon>Catagonus</taxon>
    </lineage>
</organism>
<dbReference type="GO" id="GO:0031267">
    <property type="term" value="F:small GTPase binding"/>
    <property type="evidence" value="ECO:0007669"/>
    <property type="project" value="TreeGrafter"/>
</dbReference>
<feature type="coiled-coil region" evidence="10">
    <location>
        <begin position="335"/>
        <end position="369"/>
    </location>
</feature>
<dbReference type="PROSITE" id="PS50086">
    <property type="entry name" value="TBC_RABGAP"/>
    <property type="match status" value="1"/>
</dbReference>
<evidence type="ECO:0000256" key="1">
    <source>
        <dbReference type="ARBA" id="ARBA00004282"/>
    </source>
</evidence>
<dbReference type="FunFam" id="1.10.8.270:FF:000014">
    <property type="entry name" value="Putative TBC1 domain family member 2B"/>
    <property type="match status" value="1"/>
</dbReference>
<keyword evidence="7 10" id="KW-0175">Coiled coil</keyword>
<dbReference type="SMART" id="SM00164">
    <property type="entry name" value="TBC"/>
    <property type="match status" value="1"/>
</dbReference>
<dbReference type="Pfam" id="PF00566">
    <property type="entry name" value="RabGAP-TBC"/>
    <property type="match status" value="1"/>
</dbReference>
<dbReference type="FunFam" id="1.10.287.1490:FF:000020">
    <property type="entry name" value="TBC1 domain family member 2B isoform X2"/>
    <property type="match status" value="1"/>
</dbReference>
<evidence type="ECO:0000256" key="2">
    <source>
        <dbReference type="ARBA" id="ARBA00004412"/>
    </source>
</evidence>
<dbReference type="InterPro" id="IPR000195">
    <property type="entry name" value="Rab-GAP-TBC_dom"/>
</dbReference>
<evidence type="ECO:0000256" key="7">
    <source>
        <dbReference type="ARBA" id="ARBA00023054"/>
    </source>
</evidence>
<evidence type="ECO:0000256" key="11">
    <source>
        <dbReference type="SAM" id="MobiDB-lite"/>
    </source>
</evidence>
<dbReference type="GO" id="GO:0070161">
    <property type="term" value="C:anchoring junction"/>
    <property type="evidence" value="ECO:0007669"/>
    <property type="project" value="UniProtKB-SubCell"/>
</dbReference>
<evidence type="ECO:0000313" key="15">
    <source>
        <dbReference type="Proteomes" id="UP000694540"/>
    </source>
</evidence>
<dbReference type="PROSITE" id="PS50003">
    <property type="entry name" value="PH_DOMAIN"/>
    <property type="match status" value="1"/>
</dbReference>
<evidence type="ECO:0000256" key="9">
    <source>
        <dbReference type="ARBA" id="ARBA00067507"/>
    </source>
</evidence>
<accession>A0A8C3WX68</accession>
<keyword evidence="4" id="KW-0597">Phosphoprotein</keyword>
<keyword evidence="5" id="KW-0967">Endosome</keyword>